<evidence type="ECO:0000256" key="1">
    <source>
        <dbReference type="SAM" id="Phobius"/>
    </source>
</evidence>
<dbReference type="EMBL" id="JAPNKA010000001">
    <property type="protein sequence ID" value="MCY1082163.1"/>
    <property type="molecule type" value="Genomic_DNA"/>
</dbReference>
<protein>
    <submittedName>
        <fullName evidence="2">Uncharacterized protein</fullName>
    </submittedName>
</protein>
<comment type="caution">
    <text evidence="2">The sequence shown here is derived from an EMBL/GenBank/DDBJ whole genome shotgun (WGS) entry which is preliminary data.</text>
</comment>
<keyword evidence="1" id="KW-0812">Transmembrane</keyword>
<accession>A0ABT4AKF1</accession>
<proteinExistence type="predicted"/>
<organism evidence="2 3">
    <name type="scientific">Archangium lansingense</name>
    <dbReference type="NCBI Taxonomy" id="2995310"/>
    <lineage>
        <taxon>Bacteria</taxon>
        <taxon>Pseudomonadati</taxon>
        <taxon>Myxococcota</taxon>
        <taxon>Myxococcia</taxon>
        <taxon>Myxococcales</taxon>
        <taxon>Cystobacterineae</taxon>
        <taxon>Archangiaceae</taxon>
        <taxon>Archangium</taxon>
    </lineage>
</organism>
<dbReference type="RefSeq" id="WP_267540739.1">
    <property type="nucleotide sequence ID" value="NZ_JAPNKA010000001.1"/>
</dbReference>
<keyword evidence="1" id="KW-0472">Membrane</keyword>
<evidence type="ECO:0000313" key="2">
    <source>
        <dbReference type="EMBL" id="MCY1082163.1"/>
    </source>
</evidence>
<gene>
    <name evidence="2" type="ORF">OV287_47740</name>
</gene>
<evidence type="ECO:0000313" key="3">
    <source>
        <dbReference type="Proteomes" id="UP001207654"/>
    </source>
</evidence>
<name>A0ABT4AKF1_9BACT</name>
<keyword evidence="3" id="KW-1185">Reference proteome</keyword>
<feature type="transmembrane region" description="Helical" evidence="1">
    <location>
        <begin position="288"/>
        <end position="306"/>
    </location>
</feature>
<dbReference type="Proteomes" id="UP001207654">
    <property type="component" value="Unassembled WGS sequence"/>
</dbReference>
<reference evidence="2 3" key="1">
    <citation type="submission" date="2022-11" db="EMBL/GenBank/DDBJ databases">
        <title>Minimal conservation of predation-associated metabolite biosynthetic gene clusters underscores biosynthetic potential of Myxococcota including descriptions for ten novel species: Archangium lansinium sp. nov., Myxococcus landrumus sp. nov., Nannocystis bai.</title>
        <authorList>
            <person name="Ahearne A."/>
            <person name="Stevens C."/>
            <person name="Phillips K."/>
        </authorList>
    </citation>
    <scope>NUCLEOTIDE SEQUENCE [LARGE SCALE GENOMIC DNA]</scope>
    <source>
        <strain evidence="2 3">MIWBW</strain>
    </source>
</reference>
<sequence length="309" mass="33138">MSKEARLSPVELLRQLTLSVERLAAQGLASGAVRGASEELRARLPQLDGQLQEVFEDVLTLLGRMAHEAAERPARPPEEWSRLAAEGAVRGAVEQLRRSMPGLDAFSREVLERLNQLLERSTRVAANREWELRTPGERAQLAAAGAVRGALEQLNESMTQLAPVAAEFSSQVGRGFVEGLGAKAEEKSDALAALLEVAGRNFVHSLVGQLDTELRERWHAREGEVSRAVADTAEQVAAACVRGATEELVRQVRSLGSSTSPGVALRQASREVSSGILAALGEGLRRPLVLAAGTGSALLLTVLLVTRLR</sequence>
<keyword evidence="1" id="KW-1133">Transmembrane helix</keyword>